<dbReference type="Gene3D" id="3.30.160.60">
    <property type="entry name" value="Classic Zinc Finger"/>
    <property type="match status" value="1"/>
</dbReference>
<keyword evidence="7" id="KW-0175">Coiled coil</keyword>
<keyword evidence="1" id="KW-0399">Innate immunity</keyword>
<dbReference type="GO" id="GO:0045087">
    <property type="term" value="P:innate immune response"/>
    <property type="evidence" value="ECO:0007669"/>
    <property type="project" value="UniProtKB-KW"/>
</dbReference>
<dbReference type="PROSITE" id="PS50119">
    <property type="entry name" value="ZF_BBOX"/>
    <property type="match status" value="1"/>
</dbReference>
<evidence type="ECO:0000256" key="3">
    <source>
        <dbReference type="ARBA" id="ARBA00022771"/>
    </source>
</evidence>
<reference evidence="11" key="2">
    <citation type="submission" date="2025-09" db="UniProtKB">
        <authorList>
            <consortium name="Ensembl"/>
        </authorList>
    </citation>
    <scope>IDENTIFICATION</scope>
</reference>
<dbReference type="InterPro" id="IPR043136">
    <property type="entry name" value="B30.2/SPRY_sf"/>
</dbReference>
<feature type="coiled-coil region" evidence="7">
    <location>
        <begin position="205"/>
        <end position="239"/>
    </location>
</feature>
<feature type="domain" description="B box-type" evidence="9">
    <location>
        <begin position="161"/>
        <end position="201"/>
    </location>
</feature>
<evidence type="ECO:0000313" key="12">
    <source>
        <dbReference type="Proteomes" id="UP000261660"/>
    </source>
</evidence>
<dbReference type="SMART" id="SM00336">
    <property type="entry name" value="BBOX"/>
    <property type="match status" value="1"/>
</dbReference>
<dbReference type="PROSITE" id="PS50089">
    <property type="entry name" value="ZF_RING_2"/>
    <property type="match status" value="1"/>
</dbReference>
<dbReference type="PANTHER" id="PTHR25465:SF32">
    <property type="entry name" value="BLOODTHIRSTY-RELATED GENE FAMILY, MEMBER 16 ISOFORM X1-RELATED"/>
    <property type="match status" value="1"/>
</dbReference>
<dbReference type="SMART" id="SM00184">
    <property type="entry name" value="RING"/>
    <property type="match status" value="1"/>
</dbReference>
<dbReference type="PRINTS" id="PR01407">
    <property type="entry name" value="BUTYPHLNCDUF"/>
</dbReference>
<keyword evidence="5" id="KW-0391">Immunity</keyword>
<keyword evidence="2" id="KW-0479">Metal-binding</keyword>
<dbReference type="InterPro" id="IPR006574">
    <property type="entry name" value="PRY"/>
</dbReference>
<dbReference type="InParanoid" id="A0A3Q3FK90"/>
<dbReference type="Gene3D" id="4.10.830.40">
    <property type="match status" value="1"/>
</dbReference>
<dbReference type="InterPro" id="IPR051051">
    <property type="entry name" value="E3_ubiq-ligase_TRIM/RNF"/>
</dbReference>
<evidence type="ECO:0000259" key="8">
    <source>
        <dbReference type="PROSITE" id="PS50089"/>
    </source>
</evidence>
<dbReference type="PROSITE" id="PS00518">
    <property type="entry name" value="ZF_RING_1"/>
    <property type="match status" value="1"/>
</dbReference>
<dbReference type="Pfam" id="PF13445">
    <property type="entry name" value="zf-RING_UBOX"/>
    <property type="match status" value="1"/>
</dbReference>
<feature type="domain" description="B30.2/SPRY" evidence="10">
    <location>
        <begin position="408"/>
        <end position="607"/>
    </location>
</feature>
<dbReference type="Ensembl" id="ENSLBET00000021091.1">
    <property type="protein sequence ID" value="ENSLBEP00000020017.1"/>
    <property type="gene ID" value="ENSLBEG00000015390.1"/>
</dbReference>
<evidence type="ECO:0000256" key="7">
    <source>
        <dbReference type="SAM" id="Coils"/>
    </source>
</evidence>
<evidence type="ECO:0000256" key="2">
    <source>
        <dbReference type="ARBA" id="ARBA00022723"/>
    </source>
</evidence>
<dbReference type="CDD" id="cd19769">
    <property type="entry name" value="Bbox2_TRIM16-like"/>
    <property type="match status" value="1"/>
</dbReference>
<evidence type="ECO:0000313" key="11">
    <source>
        <dbReference type="Ensembl" id="ENSLBEP00000020017.1"/>
    </source>
</evidence>
<dbReference type="SMART" id="SM00589">
    <property type="entry name" value="PRY"/>
    <property type="match status" value="1"/>
</dbReference>
<dbReference type="PROSITE" id="PS50188">
    <property type="entry name" value="B302_SPRY"/>
    <property type="match status" value="1"/>
</dbReference>
<dbReference type="InterPro" id="IPR017907">
    <property type="entry name" value="Znf_RING_CS"/>
</dbReference>
<dbReference type="Pfam" id="PF13765">
    <property type="entry name" value="PRY"/>
    <property type="match status" value="1"/>
</dbReference>
<dbReference type="GO" id="GO:0005737">
    <property type="term" value="C:cytoplasm"/>
    <property type="evidence" value="ECO:0007669"/>
    <property type="project" value="UniProtKB-ARBA"/>
</dbReference>
<protein>
    <submittedName>
        <fullName evidence="11">E3 ubiquitin-protein ligase TRIM39-like</fullName>
    </submittedName>
</protein>
<dbReference type="InterPro" id="IPR003879">
    <property type="entry name" value="Butyrophylin_SPRY"/>
</dbReference>
<feature type="coiled-coil region" evidence="7">
    <location>
        <begin position="274"/>
        <end position="318"/>
    </location>
</feature>
<evidence type="ECO:0000256" key="4">
    <source>
        <dbReference type="ARBA" id="ARBA00022833"/>
    </source>
</evidence>
<dbReference type="SUPFAM" id="SSF49899">
    <property type="entry name" value="Concanavalin A-like lectins/glucanases"/>
    <property type="match status" value="1"/>
</dbReference>
<dbReference type="InterPro" id="IPR000315">
    <property type="entry name" value="Znf_B-box"/>
</dbReference>
<dbReference type="Gene3D" id="2.60.120.920">
    <property type="match status" value="1"/>
</dbReference>
<evidence type="ECO:0000259" key="9">
    <source>
        <dbReference type="PROSITE" id="PS50119"/>
    </source>
</evidence>
<dbReference type="Proteomes" id="UP000261660">
    <property type="component" value="Unplaced"/>
</dbReference>
<dbReference type="Pfam" id="PF00622">
    <property type="entry name" value="SPRY"/>
    <property type="match status" value="1"/>
</dbReference>
<dbReference type="STRING" id="56723.ENSLBEP00000020017"/>
<feature type="domain" description="RING-type" evidence="8">
    <location>
        <begin position="32"/>
        <end position="72"/>
    </location>
</feature>
<organism evidence="11 12">
    <name type="scientific">Labrus bergylta</name>
    <name type="common">ballan wrasse</name>
    <dbReference type="NCBI Taxonomy" id="56723"/>
    <lineage>
        <taxon>Eukaryota</taxon>
        <taxon>Metazoa</taxon>
        <taxon>Chordata</taxon>
        <taxon>Craniata</taxon>
        <taxon>Vertebrata</taxon>
        <taxon>Euteleostomi</taxon>
        <taxon>Actinopterygii</taxon>
        <taxon>Neopterygii</taxon>
        <taxon>Teleostei</taxon>
        <taxon>Neoteleostei</taxon>
        <taxon>Acanthomorphata</taxon>
        <taxon>Eupercaria</taxon>
        <taxon>Labriformes</taxon>
        <taxon>Labridae</taxon>
        <taxon>Labrus</taxon>
    </lineage>
</organism>
<evidence type="ECO:0000259" key="10">
    <source>
        <dbReference type="PROSITE" id="PS50188"/>
    </source>
</evidence>
<dbReference type="InterPro" id="IPR027370">
    <property type="entry name" value="Znf-RING_euk"/>
</dbReference>
<evidence type="ECO:0000256" key="6">
    <source>
        <dbReference type="PROSITE-ProRule" id="PRU00024"/>
    </source>
</evidence>
<dbReference type="OrthoDB" id="6105938at2759"/>
<sequence length="607" mass="69138">MFVSWPKTTDNTQQPVDMASASSLAFEEQLLCSICLHEFTEPVSTPCGHNYCKACITGYWATNDLTECPLCKKQFYHRPQLQVNTEFRDMAERFNNMRLRGKDNTLAKPGEVPCDICPWPKFKAQKTCLLCLSSYCQFHLELHRGVTAHMKHQLIDPVSNLGDRVCKKHNKVFELFCHRDQVCVCSVCLKDDHAMHKAVPLEREIAERKAHLDDVAAEIKTLENAKSRSIEEVKCKEERSKKQSQKEMEDIDEVFTDLILSLQRKQFGLVELIKEKQEEAEKQAKDNLTKLKQEIALLRKRRSEIEELLQTKDDLQLLQSCLSLDFPVEHGYKFDPICLLGASLSLPISDVSRQSYAVVVRKAVAQVEKSFSNEMETLIHEVRLSNGSEVIEPCGAAEKPVSDRFIKEVWNPPQDKLMMIQQCNAVDVTMDAYTAHPSLVVSGNGKQLRVRDGQLHLHALFGHRFRHHKCVLGEDGFSSGRFYFEVRVPGCSCWILGVVKESFDRELMYIPGPEEGYWTFAGFNPLLQTVGVFVDHEKGEVSFYNVDTRTQIYSYTGCNFKETTPALKTFLYSMAGTHVSSRLKLFPCLGIMEGLPIDGLEIIPVTH</sequence>
<dbReference type="AlphaFoldDB" id="A0A3Q3FK90"/>
<dbReference type="SUPFAM" id="SSF57850">
    <property type="entry name" value="RING/U-box"/>
    <property type="match status" value="1"/>
</dbReference>
<dbReference type="Pfam" id="PF25600">
    <property type="entry name" value="TRIM_CC"/>
    <property type="match status" value="1"/>
</dbReference>
<dbReference type="Pfam" id="PF00643">
    <property type="entry name" value="zf-B_box"/>
    <property type="match status" value="1"/>
</dbReference>
<dbReference type="PANTHER" id="PTHR25465">
    <property type="entry name" value="B-BOX DOMAIN CONTAINING"/>
    <property type="match status" value="1"/>
</dbReference>
<dbReference type="GeneTree" id="ENSGT01040000240385"/>
<dbReference type="InterPro" id="IPR003877">
    <property type="entry name" value="SPRY_dom"/>
</dbReference>
<keyword evidence="12" id="KW-1185">Reference proteome</keyword>
<accession>A0A3Q3FK90</accession>
<proteinExistence type="predicted"/>
<dbReference type="InterPro" id="IPR058030">
    <property type="entry name" value="TRIM8/14/16/25/29/45/65_CC"/>
</dbReference>
<dbReference type="GO" id="GO:0008270">
    <property type="term" value="F:zinc ion binding"/>
    <property type="evidence" value="ECO:0007669"/>
    <property type="project" value="UniProtKB-KW"/>
</dbReference>
<evidence type="ECO:0000256" key="1">
    <source>
        <dbReference type="ARBA" id="ARBA00022588"/>
    </source>
</evidence>
<name>A0A3Q3FK90_9LABR</name>
<dbReference type="InterPro" id="IPR013083">
    <property type="entry name" value="Znf_RING/FYVE/PHD"/>
</dbReference>
<dbReference type="InterPro" id="IPR001841">
    <property type="entry name" value="Znf_RING"/>
</dbReference>
<reference evidence="11" key="1">
    <citation type="submission" date="2025-08" db="UniProtKB">
        <authorList>
            <consortium name="Ensembl"/>
        </authorList>
    </citation>
    <scope>IDENTIFICATION</scope>
</reference>
<dbReference type="Gene3D" id="3.30.40.10">
    <property type="entry name" value="Zinc/RING finger domain, C3HC4 (zinc finger)"/>
    <property type="match status" value="1"/>
</dbReference>
<keyword evidence="4" id="KW-0862">Zinc</keyword>
<dbReference type="SUPFAM" id="SSF57845">
    <property type="entry name" value="B-box zinc-binding domain"/>
    <property type="match status" value="1"/>
</dbReference>
<dbReference type="InterPro" id="IPR001870">
    <property type="entry name" value="B30.2/SPRY"/>
</dbReference>
<dbReference type="InterPro" id="IPR013320">
    <property type="entry name" value="ConA-like_dom_sf"/>
</dbReference>
<evidence type="ECO:0000256" key="5">
    <source>
        <dbReference type="ARBA" id="ARBA00022859"/>
    </source>
</evidence>
<keyword evidence="3 6" id="KW-0863">Zinc-finger</keyword>